<gene>
    <name evidence="1" type="ORF">ACH5RR_029072</name>
</gene>
<dbReference type="Proteomes" id="UP001630127">
    <property type="component" value="Unassembled WGS sequence"/>
</dbReference>
<name>A0ABD2YS18_9GENT</name>
<reference evidence="1 2" key="1">
    <citation type="submission" date="2024-11" db="EMBL/GenBank/DDBJ databases">
        <title>A near-complete genome assembly of Cinchona calisaya.</title>
        <authorList>
            <person name="Lian D.C."/>
            <person name="Zhao X.W."/>
            <person name="Wei L."/>
        </authorList>
    </citation>
    <scope>NUCLEOTIDE SEQUENCE [LARGE SCALE GENOMIC DNA]</scope>
    <source>
        <tissue evidence="1">Nenye</tissue>
    </source>
</reference>
<comment type="caution">
    <text evidence="1">The sequence shown here is derived from an EMBL/GenBank/DDBJ whole genome shotgun (WGS) entry which is preliminary data.</text>
</comment>
<proteinExistence type="predicted"/>
<protein>
    <submittedName>
        <fullName evidence="1">Uncharacterized protein</fullName>
    </submittedName>
</protein>
<keyword evidence="2" id="KW-1185">Reference proteome</keyword>
<evidence type="ECO:0000313" key="1">
    <source>
        <dbReference type="EMBL" id="KAL3509671.1"/>
    </source>
</evidence>
<evidence type="ECO:0000313" key="2">
    <source>
        <dbReference type="Proteomes" id="UP001630127"/>
    </source>
</evidence>
<dbReference type="AlphaFoldDB" id="A0ABD2YS18"/>
<dbReference type="EMBL" id="JBJUIK010000012">
    <property type="protein sequence ID" value="KAL3509671.1"/>
    <property type="molecule type" value="Genomic_DNA"/>
</dbReference>
<organism evidence="1 2">
    <name type="scientific">Cinchona calisaya</name>
    <dbReference type="NCBI Taxonomy" id="153742"/>
    <lineage>
        <taxon>Eukaryota</taxon>
        <taxon>Viridiplantae</taxon>
        <taxon>Streptophyta</taxon>
        <taxon>Embryophyta</taxon>
        <taxon>Tracheophyta</taxon>
        <taxon>Spermatophyta</taxon>
        <taxon>Magnoliopsida</taxon>
        <taxon>eudicotyledons</taxon>
        <taxon>Gunneridae</taxon>
        <taxon>Pentapetalae</taxon>
        <taxon>asterids</taxon>
        <taxon>lamiids</taxon>
        <taxon>Gentianales</taxon>
        <taxon>Rubiaceae</taxon>
        <taxon>Cinchonoideae</taxon>
        <taxon>Cinchoneae</taxon>
        <taxon>Cinchona</taxon>
    </lineage>
</organism>
<sequence length="99" mass="11238">MEELDPLNLGYIKDINMVQLNVLLGTLLVSDAKGTLLVCDANVFFVIRANSDLYMQLHHLETLLLELPHHLTNLSTDSRVLNQLLAKLKPTKEAKLFKR</sequence>
<accession>A0ABD2YS18</accession>